<dbReference type="STRING" id="139420.A0A371D0B3"/>
<accession>A0A371D0B3</accession>
<keyword evidence="1" id="KW-1133">Transmembrane helix</keyword>
<dbReference type="InterPro" id="IPR019595">
    <property type="entry name" value="DUF2470"/>
</dbReference>
<reference evidence="3 4" key="1">
    <citation type="journal article" date="2018" name="Biotechnol. Biofuels">
        <title>Integrative visual omics of the white-rot fungus Polyporus brumalis exposes the biotechnological potential of its oxidative enzymes for delignifying raw plant biomass.</title>
        <authorList>
            <person name="Miyauchi S."/>
            <person name="Rancon A."/>
            <person name="Drula E."/>
            <person name="Hage H."/>
            <person name="Chaduli D."/>
            <person name="Favel A."/>
            <person name="Grisel S."/>
            <person name="Henrissat B."/>
            <person name="Herpoel-Gimbert I."/>
            <person name="Ruiz-Duenas F.J."/>
            <person name="Chevret D."/>
            <person name="Hainaut M."/>
            <person name="Lin J."/>
            <person name="Wang M."/>
            <person name="Pangilinan J."/>
            <person name="Lipzen A."/>
            <person name="Lesage-Meessen L."/>
            <person name="Navarro D."/>
            <person name="Riley R."/>
            <person name="Grigoriev I.V."/>
            <person name="Zhou S."/>
            <person name="Raouche S."/>
            <person name="Rosso M.N."/>
        </authorList>
    </citation>
    <scope>NUCLEOTIDE SEQUENCE [LARGE SCALE GENOMIC DNA]</scope>
    <source>
        <strain evidence="3 4">BRFM 1820</strain>
    </source>
</reference>
<evidence type="ECO:0000313" key="3">
    <source>
        <dbReference type="EMBL" id="RDX45899.1"/>
    </source>
</evidence>
<evidence type="ECO:0000313" key="4">
    <source>
        <dbReference type="Proteomes" id="UP000256964"/>
    </source>
</evidence>
<dbReference type="Gene3D" id="3.20.180.10">
    <property type="entry name" value="PNP-oxidase-like"/>
    <property type="match status" value="1"/>
</dbReference>
<dbReference type="Pfam" id="PF10615">
    <property type="entry name" value="DUF2470"/>
    <property type="match status" value="1"/>
</dbReference>
<keyword evidence="4" id="KW-1185">Reference proteome</keyword>
<organism evidence="3 4">
    <name type="scientific">Lentinus brumalis</name>
    <dbReference type="NCBI Taxonomy" id="2498619"/>
    <lineage>
        <taxon>Eukaryota</taxon>
        <taxon>Fungi</taxon>
        <taxon>Dikarya</taxon>
        <taxon>Basidiomycota</taxon>
        <taxon>Agaricomycotina</taxon>
        <taxon>Agaricomycetes</taxon>
        <taxon>Polyporales</taxon>
        <taxon>Polyporaceae</taxon>
        <taxon>Lentinus</taxon>
    </lineage>
</organism>
<evidence type="ECO:0000256" key="1">
    <source>
        <dbReference type="SAM" id="Phobius"/>
    </source>
</evidence>
<protein>
    <recommendedName>
        <fullName evidence="2">DUF2470 domain-containing protein</fullName>
    </recommendedName>
</protein>
<dbReference type="InterPro" id="IPR028110">
    <property type="entry name" value="TMEM254"/>
</dbReference>
<keyword evidence="1" id="KW-0812">Transmembrane</keyword>
<feature type="domain" description="DUF2470" evidence="2">
    <location>
        <begin position="12"/>
        <end position="87"/>
    </location>
</feature>
<keyword evidence="1" id="KW-0472">Membrane</keyword>
<name>A0A371D0B3_9APHY</name>
<feature type="transmembrane region" description="Helical" evidence="1">
    <location>
        <begin position="184"/>
        <end position="203"/>
    </location>
</feature>
<proteinExistence type="predicted"/>
<dbReference type="PANTHER" id="PTHR37783">
    <property type="entry name" value="MEMBRANE PROTEIN, PUTATIVE (AFU_ORTHOLOGUE AFUA_1G04315)-RELATED"/>
    <property type="match status" value="1"/>
</dbReference>
<feature type="transmembrane region" description="Helical" evidence="1">
    <location>
        <begin position="112"/>
        <end position="132"/>
    </location>
</feature>
<gene>
    <name evidence="3" type="ORF">OH76DRAFT_1407470</name>
</gene>
<dbReference type="PANTHER" id="PTHR37783:SF1">
    <property type="entry name" value="MEMBRANE PROTEIN, PUTATIVE (AFU_ORTHOLOGUE AFUA_1G04315)-RELATED"/>
    <property type="match status" value="1"/>
</dbReference>
<dbReference type="InterPro" id="IPR037119">
    <property type="entry name" value="Haem_oxidase_HugZ-like_sf"/>
</dbReference>
<sequence length="221" mass="24642">MAGDPVADKSGFLCMYMSNHPDTLVSYVRYWGKVTAQVSSAKMTRIDTKGMTLTYQVKGSADTKEVRVEFDPPLLGYEEVKPRLMDMKAEAEEELGMTRAPQITSFRYSPKFMTTIIAMSFLVYCTLARSLASSEYAPIFTAGNLILSYLPSWSLQFSWGMVSVAHGLESLYVLYLCKKHRTGVVVGAQYVLATLLLGFPVIGDLRKQVQDARIDSIMKGK</sequence>
<dbReference type="EMBL" id="KZ857432">
    <property type="protein sequence ID" value="RDX45899.1"/>
    <property type="molecule type" value="Genomic_DNA"/>
</dbReference>
<dbReference type="AlphaFoldDB" id="A0A371D0B3"/>
<evidence type="ECO:0000259" key="2">
    <source>
        <dbReference type="Pfam" id="PF10615"/>
    </source>
</evidence>
<dbReference type="Proteomes" id="UP000256964">
    <property type="component" value="Unassembled WGS sequence"/>
</dbReference>
<dbReference type="OrthoDB" id="5553410at2759"/>
<feature type="transmembrane region" description="Helical" evidence="1">
    <location>
        <begin position="157"/>
        <end position="177"/>
    </location>
</feature>
<dbReference type="Pfam" id="PF14934">
    <property type="entry name" value="TMEM254"/>
    <property type="match status" value="1"/>
</dbReference>